<feature type="transmembrane region" description="Helical" evidence="6">
    <location>
        <begin position="92"/>
        <end position="111"/>
    </location>
</feature>
<feature type="domain" description="EamA" evidence="7">
    <location>
        <begin position="177"/>
        <end position="308"/>
    </location>
</feature>
<feature type="transmembrane region" description="Helical" evidence="6">
    <location>
        <begin position="240"/>
        <end position="257"/>
    </location>
</feature>
<name>W6K0E0_9MICO</name>
<feature type="transmembrane region" description="Helical" evidence="6">
    <location>
        <begin position="269"/>
        <end position="286"/>
    </location>
</feature>
<feature type="transmembrane region" description="Helical" evidence="6">
    <location>
        <begin position="31"/>
        <end position="49"/>
    </location>
</feature>
<evidence type="ECO:0000256" key="6">
    <source>
        <dbReference type="SAM" id="Phobius"/>
    </source>
</evidence>
<protein>
    <recommendedName>
        <fullName evidence="7">EamA domain-containing protein</fullName>
    </recommendedName>
</protein>
<comment type="caution">
    <text evidence="8">The sequence shown here is derived from an EMBL/GenBank/DDBJ whole genome shotgun (WGS) entry which is preliminary data.</text>
</comment>
<evidence type="ECO:0000313" key="8">
    <source>
        <dbReference type="EMBL" id="CCH74521.1"/>
    </source>
</evidence>
<organism evidence="8 9">
    <name type="scientific">Nostocoides australiense Ben110</name>
    <dbReference type="NCBI Taxonomy" id="1193182"/>
    <lineage>
        <taxon>Bacteria</taxon>
        <taxon>Bacillati</taxon>
        <taxon>Actinomycetota</taxon>
        <taxon>Actinomycetes</taxon>
        <taxon>Micrococcales</taxon>
        <taxon>Intrasporangiaceae</taxon>
        <taxon>Nostocoides</taxon>
    </lineage>
</organism>
<dbReference type="PANTHER" id="PTHR32322">
    <property type="entry name" value="INNER MEMBRANE TRANSPORTER"/>
    <property type="match status" value="1"/>
</dbReference>
<dbReference type="RefSeq" id="WP_235435548.1">
    <property type="nucleotide sequence ID" value="NZ_HG764815.1"/>
</dbReference>
<keyword evidence="3 6" id="KW-0812">Transmembrane</keyword>
<reference evidence="8 9" key="1">
    <citation type="journal article" date="2013" name="ISME J.">
        <title>A metabolic model for members of the genus Tetrasphaera involved in enhanced biological phosphorus removal.</title>
        <authorList>
            <person name="Kristiansen R."/>
            <person name="Nguyen H.T.T."/>
            <person name="Saunders A.M."/>
            <person name="Nielsen J.L."/>
            <person name="Wimmer R."/>
            <person name="Le V.Q."/>
            <person name="McIlroy S.J."/>
            <person name="Petrovski S."/>
            <person name="Seviour R.J."/>
            <person name="Calteau A."/>
            <person name="Nielsen K.L."/>
            <person name="Nielsen P.H."/>
        </authorList>
    </citation>
    <scope>NUCLEOTIDE SEQUENCE [LARGE SCALE GENOMIC DNA]</scope>
    <source>
        <strain evidence="8 9">Ben110</strain>
    </source>
</reference>
<feature type="transmembrane region" description="Helical" evidence="6">
    <location>
        <begin position="148"/>
        <end position="169"/>
    </location>
</feature>
<dbReference type="STRING" id="1193182.BN11_4510022"/>
<evidence type="ECO:0000313" key="9">
    <source>
        <dbReference type="Proteomes" id="UP000035763"/>
    </source>
</evidence>
<gene>
    <name evidence="8" type="ORF">BN11_4510022</name>
</gene>
<dbReference type="InterPro" id="IPR000620">
    <property type="entry name" value="EamA_dom"/>
</dbReference>
<dbReference type="InterPro" id="IPR037185">
    <property type="entry name" value="EmrE-like"/>
</dbReference>
<evidence type="ECO:0000256" key="5">
    <source>
        <dbReference type="ARBA" id="ARBA00023136"/>
    </source>
</evidence>
<feature type="transmembrane region" description="Helical" evidence="6">
    <location>
        <begin position="209"/>
        <end position="234"/>
    </location>
</feature>
<keyword evidence="9" id="KW-1185">Reference proteome</keyword>
<accession>W6K0E0</accession>
<feature type="transmembrane region" description="Helical" evidence="6">
    <location>
        <begin position="123"/>
        <end position="141"/>
    </location>
</feature>
<dbReference type="Pfam" id="PF00892">
    <property type="entry name" value="EamA"/>
    <property type="match status" value="2"/>
</dbReference>
<evidence type="ECO:0000256" key="1">
    <source>
        <dbReference type="ARBA" id="ARBA00004141"/>
    </source>
</evidence>
<dbReference type="AlphaFoldDB" id="W6K0E0"/>
<feature type="transmembrane region" description="Helical" evidence="6">
    <location>
        <begin position="175"/>
        <end position="197"/>
    </location>
</feature>
<comment type="subcellular location">
    <subcellularLocation>
        <location evidence="1">Membrane</location>
        <topology evidence="1">Multi-pass membrane protein</topology>
    </subcellularLocation>
</comment>
<dbReference type="EMBL" id="CAJA01000392">
    <property type="protein sequence ID" value="CCH74521.1"/>
    <property type="molecule type" value="Genomic_DNA"/>
</dbReference>
<dbReference type="InterPro" id="IPR050638">
    <property type="entry name" value="AA-Vitamin_Transporters"/>
</dbReference>
<comment type="similarity">
    <text evidence="2">Belongs to the EamA transporter family.</text>
</comment>
<evidence type="ECO:0000256" key="4">
    <source>
        <dbReference type="ARBA" id="ARBA00022989"/>
    </source>
</evidence>
<feature type="transmembrane region" description="Helical" evidence="6">
    <location>
        <begin position="292"/>
        <end position="310"/>
    </location>
</feature>
<dbReference type="Proteomes" id="UP000035763">
    <property type="component" value="Unassembled WGS sequence"/>
</dbReference>
<keyword evidence="5 6" id="KW-0472">Membrane</keyword>
<dbReference type="SUPFAM" id="SSF103481">
    <property type="entry name" value="Multidrug resistance efflux transporter EmrE"/>
    <property type="match status" value="2"/>
</dbReference>
<evidence type="ECO:0000256" key="3">
    <source>
        <dbReference type="ARBA" id="ARBA00022692"/>
    </source>
</evidence>
<dbReference type="Gene3D" id="1.10.3730.20">
    <property type="match status" value="1"/>
</dbReference>
<evidence type="ECO:0000259" key="7">
    <source>
        <dbReference type="Pfam" id="PF00892"/>
    </source>
</evidence>
<evidence type="ECO:0000256" key="2">
    <source>
        <dbReference type="ARBA" id="ARBA00007362"/>
    </source>
</evidence>
<feature type="domain" description="EamA" evidence="7">
    <location>
        <begin position="33"/>
        <end position="163"/>
    </location>
</feature>
<sequence>MTSLIRIPKLGPLQLACGMRRRMDSRNSDRTWLVVVAASLWGLSALWRGPLAKDYPALAVVFWEHLVLVCLVCPFLRRAVRHVIAASARTKISVLVIGAGSSALATTLFTAAFRAGDPITPQVLQKLQPLIAVALATVILGERLRFSFGIFLVPALIGAWLLAFANPFAVTVSSAQAALLAVGAAALWAAGTVLGRAARAELSFGDLTALRFGVGLVTLVVISAVTSTPLALGWDAAPKILLLALFPGLGALVLYYLALGRTPASRATLAELAFPLTAAIVGIVAFGARPTATQWLGIAMILSSVIGLALHEQFSSKPSVDAPVRAEDLLI</sequence>
<proteinExistence type="inferred from homology"/>
<keyword evidence="4 6" id="KW-1133">Transmembrane helix</keyword>
<dbReference type="PANTHER" id="PTHR32322:SF2">
    <property type="entry name" value="EAMA DOMAIN-CONTAINING PROTEIN"/>
    <property type="match status" value="1"/>
</dbReference>
<dbReference type="GO" id="GO:0016020">
    <property type="term" value="C:membrane"/>
    <property type="evidence" value="ECO:0007669"/>
    <property type="project" value="UniProtKB-SubCell"/>
</dbReference>
<feature type="transmembrane region" description="Helical" evidence="6">
    <location>
        <begin position="55"/>
        <end position="80"/>
    </location>
</feature>